<organism evidence="1 2">
    <name type="scientific">Pyrococcus horikoshii (strain ATCC 700860 / DSM 12428 / JCM 9974 / NBRC 100139 / OT-3)</name>
    <dbReference type="NCBI Taxonomy" id="70601"/>
    <lineage>
        <taxon>Archaea</taxon>
        <taxon>Methanobacteriati</taxon>
        <taxon>Methanobacteriota</taxon>
        <taxon>Thermococci</taxon>
        <taxon>Thermococcales</taxon>
        <taxon>Thermococcaceae</taxon>
        <taxon>Pyrococcus</taxon>
    </lineage>
</organism>
<dbReference type="EnsemblBacteria" id="BAA29498">
    <property type="protein sequence ID" value="BAA29498"/>
    <property type="gene ID" value="BAA29498"/>
</dbReference>
<reference evidence="1 2" key="1">
    <citation type="journal article" date="1998" name="DNA Res.">
        <title>Complete sequence and gene organization of the genome of a hyper-thermophilic archaebacterium, Pyrococcus horikoshii OT3.</title>
        <authorList>
            <person name="Kawarabayasi Y."/>
            <person name="Sawada M."/>
            <person name="Horikawa H."/>
            <person name="Haikawa Y."/>
            <person name="Hino Y."/>
            <person name="Yamamoto S."/>
            <person name="Sekine M."/>
            <person name="Baba S."/>
            <person name="Kosugi H."/>
            <person name="Hosoyama A."/>
            <person name="Nagai Y."/>
            <person name="Sakai M."/>
            <person name="Ogura K."/>
            <person name="Otuka R."/>
            <person name="Nakazawa H."/>
            <person name="Takamiya M."/>
            <person name="Ohfuku Y."/>
            <person name="Funahashi T."/>
            <person name="Tanaka T."/>
            <person name="Kudoh Y."/>
            <person name="Yamazaki J."/>
            <person name="Kushida N."/>
            <person name="Oguchi A."/>
            <person name="Aoki K."/>
            <person name="Nakamura Y."/>
            <person name="Robb T.F."/>
            <person name="Horikoshi K."/>
            <person name="Masuchi Y."/>
            <person name="Shizuya H."/>
            <person name="Kikuchi H."/>
        </authorList>
    </citation>
    <scope>NUCLEOTIDE SEQUENCE [LARGE SCALE GENOMIC DNA]</scope>
    <source>
        <strain evidence="2">ATCC 700860 / DSM 12428 / JCM 9974 / NBRC 100139 / OT-3</strain>
    </source>
</reference>
<dbReference type="KEGG" id="pho:PH0412"/>
<dbReference type="EMBL" id="BA000001">
    <property type="protein sequence ID" value="BAA29498.1"/>
    <property type="molecule type" value="Genomic_DNA"/>
</dbReference>
<name>O58149_PYRHO</name>
<accession>O58149</accession>
<evidence type="ECO:0000313" key="2">
    <source>
        <dbReference type="Proteomes" id="UP000000752"/>
    </source>
</evidence>
<protein>
    <submittedName>
        <fullName evidence="1">Uncharacterized protein</fullName>
    </submittedName>
</protein>
<dbReference type="STRING" id="70601.gene:9377343"/>
<dbReference type="eggNOG" id="arCOG09829">
    <property type="taxonomic scope" value="Archaea"/>
</dbReference>
<dbReference type="PIR" id="E71151">
    <property type="entry name" value="E71151"/>
</dbReference>
<gene>
    <name evidence="1" type="ordered locus">PH0412</name>
</gene>
<evidence type="ECO:0000313" key="1">
    <source>
        <dbReference type="EMBL" id="BAA29498.1"/>
    </source>
</evidence>
<proteinExistence type="predicted"/>
<dbReference type="AlphaFoldDB" id="O58149"/>
<dbReference type="Proteomes" id="UP000000752">
    <property type="component" value="Chromosome"/>
</dbReference>
<sequence>MVSKMVLLEEVEAILEKTKLRLIIQEKAKISEAKVFDLIVLGRDNNMIGLVLLNRKPKKYSFNSSFNLKLYYLWKDRNKLYVQETTTNEVIPLEIEELDAFIDLILGTSR</sequence>
<keyword evidence="2" id="KW-1185">Reference proteome</keyword>